<reference evidence="8" key="2">
    <citation type="journal article" date="2021" name="PeerJ">
        <title>Extensive microbial diversity within the chicken gut microbiome revealed by metagenomics and culture.</title>
        <authorList>
            <person name="Gilroy R."/>
            <person name="Ravi A."/>
            <person name="Getino M."/>
            <person name="Pursley I."/>
            <person name="Horton D.L."/>
            <person name="Alikhan N.F."/>
            <person name="Baker D."/>
            <person name="Gharbi K."/>
            <person name="Hall N."/>
            <person name="Watson M."/>
            <person name="Adriaenssens E.M."/>
            <person name="Foster-Nyarko E."/>
            <person name="Jarju S."/>
            <person name="Secka A."/>
            <person name="Antonio M."/>
            <person name="Oren A."/>
            <person name="Chaudhuri R.R."/>
            <person name="La Ragione R."/>
            <person name="Hildebrand F."/>
            <person name="Pallen M.J."/>
        </authorList>
    </citation>
    <scope>NUCLEOTIDE SEQUENCE</scope>
    <source>
        <strain evidence="8">ChiBcec15-4380</strain>
    </source>
</reference>
<evidence type="ECO:0000256" key="3">
    <source>
        <dbReference type="ARBA" id="ARBA00022960"/>
    </source>
</evidence>
<organism evidence="8 9">
    <name type="scientific">Candidatus Avoscillospira avicola</name>
    <dbReference type="NCBI Taxonomy" id="2840706"/>
    <lineage>
        <taxon>Bacteria</taxon>
        <taxon>Bacillati</taxon>
        <taxon>Bacillota</taxon>
        <taxon>Clostridia</taxon>
        <taxon>Eubacteriales</taxon>
        <taxon>Oscillospiraceae</taxon>
        <taxon>Oscillospiraceae incertae sedis</taxon>
        <taxon>Candidatus Avoscillospira</taxon>
    </lineage>
</organism>
<keyword evidence="5 6" id="KW-0472">Membrane</keyword>
<evidence type="ECO:0000259" key="7">
    <source>
        <dbReference type="PROSITE" id="PS50006"/>
    </source>
</evidence>
<dbReference type="GO" id="GO:0015648">
    <property type="term" value="F:lipid-linked peptidoglycan transporter activity"/>
    <property type="evidence" value="ECO:0007669"/>
    <property type="project" value="TreeGrafter"/>
</dbReference>
<sequence>MNQFFELLSRLTEQVPAGDLLNAVLRYVFPVLALVILGRCARSLLLFHKEAEIWAWLSTPAGDHLPVTHWETLLGRAKTCDVVLDYPTVSRSHAVLTRYDDGSWTISDVGSKGGIQVNGVATAMEVVSYGDKISLGGVEFTLEPITKKQEVIQASVRTLAGDTIRPAFTLFFLTLFQILTAINLTLGAEEGGNLILRGFLILMAVEWGLFFFMRILRRTGFEVEIIAFFLCTLGLAVIASDAPGEITKQLVSMGAGIAVFLFLCWSLRDLERAKKFRYLAAVGGVGLLLINLVFGVEQYGAKNWIYIGGVSFQPSELVKLCFIFVGASTLQRIMTRRNMFLFIAYSALICGCLVLLSDFGTALIFFVAFLVIAYMRSGSFATIALIVTATGFGGVLALRFKPYILNRFSAWGHVWEDALDTGYQQTRSMMCIASGGLFGLGAGRGWLKYVAASDTDLVFAFVSEEWGLLMAIFMILAVVCLAAFVAKSASMGRSSFYTIGACAAGAILLIQTMLNVFGTVDLLPLTGVTFPFVSNGGSSMIACWGLLAFIKAADTRQNASVAVKLPSKRDVEEGGDEA</sequence>
<dbReference type="SMART" id="SM00240">
    <property type="entry name" value="FHA"/>
    <property type="match status" value="1"/>
</dbReference>
<dbReference type="InterPro" id="IPR001182">
    <property type="entry name" value="FtsW/RodA"/>
</dbReference>
<name>A0A9D1DGH5_9FIRM</name>
<evidence type="ECO:0000256" key="4">
    <source>
        <dbReference type="ARBA" id="ARBA00022989"/>
    </source>
</evidence>
<dbReference type="SUPFAM" id="SSF49879">
    <property type="entry name" value="SMAD/FHA domain"/>
    <property type="match status" value="1"/>
</dbReference>
<evidence type="ECO:0000313" key="9">
    <source>
        <dbReference type="Proteomes" id="UP000824239"/>
    </source>
</evidence>
<feature type="transmembrane region" description="Helical" evidence="6">
    <location>
        <begin position="167"/>
        <end position="188"/>
    </location>
</feature>
<dbReference type="GO" id="GO:0051301">
    <property type="term" value="P:cell division"/>
    <property type="evidence" value="ECO:0007669"/>
    <property type="project" value="InterPro"/>
</dbReference>
<keyword evidence="2 6" id="KW-0812">Transmembrane</keyword>
<dbReference type="Gene3D" id="2.60.200.20">
    <property type="match status" value="1"/>
</dbReference>
<dbReference type="InterPro" id="IPR000253">
    <property type="entry name" value="FHA_dom"/>
</dbReference>
<feature type="domain" description="FHA" evidence="7">
    <location>
        <begin position="72"/>
        <end position="122"/>
    </location>
</feature>
<feature type="transmembrane region" description="Helical" evidence="6">
    <location>
        <begin position="529"/>
        <end position="550"/>
    </location>
</feature>
<feature type="transmembrane region" description="Helical" evidence="6">
    <location>
        <begin position="496"/>
        <end position="517"/>
    </location>
</feature>
<evidence type="ECO:0000256" key="2">
    <source>
        <dbReference type="ARBA" id="ARBA00022692"/>
    </source>
</evidence>
<evidence type="ECO:0000313" key="8">
    <source>
        <dbReference type="EMBL" id="HIR50173.1"/>
    </source>
</evidence>
<proteinExistence type="predicted"/>
<evidence type="ECO:0000256" key="6">
    <source>
        <dbReference type="SAM" id="Phobius"/>
    </source>
</evidence>
<dbReference type="GO" id="GO:0005886">
    <property type="term" value="C:plasma membrane"/>
    <property type="evidence" value="ECO:0007669"/>
    <property type="project" value="TreeGrafter"/>
</dbReference>
<dbReference type="PANTHER" id="PTHR30474">
    <property type="entry name" value="CELL CYCLE PROTEIN"/>
    <property type="match status" value="1"/>
</dbReference>
<feature type="transmembrane region" description="Helical" evidence="6">
    <location>
        <begin position="225"/>
        <end position="244"/>
    </location>
</feature>
<feature type="transmembrane region" description="Helical" evidence="6">
    <location>
        <begin position="378"/>
        <end position="398"/>
    </location>
</feature>
<feature type="transmembrane region" description="Helical" evidence="6">
    <location>
        <begin position="466"/>
        <end position="484"/>
    </location>
</feature>
<feature type="transmembrane region" description="Helical" evidence="6">
    <location>
        <begin position="20"/>
        <end position="41"/>
    </location>
</feature>
<dbReference type="Pfam" id="PF00498">
    <property type="entry name" value="FHA"/>
    <property type="match status" value="1"/>
</dbReference>
<comment type="caution">
    <text evidence="8">The sequence shown here is derived from an EMBL/GenBank/DDBJ whole genome shotgun (WGS) entry which is preliminary data.</text>
</comment>
<feature type="transmembrane region" description="Helical" evidence="6">
    <location>
        <begin position="279"/>
        <end position="299"/>
    </location>
</feature>
<accession>A0A9D1DGH5</accession>
<feature type="transmembrane region" description="Helical" evidence="6">
    <location>
        <begin position="305"/>
        <end position="327"/>
    </location>
</feature>
<feature type="transmembrane region" description="Helical" evidence="6">
    <location>
        <begin position="250"/>
        <end position="267"/>
    </location>
</feature>
<evidence type="ECO:0000256" key="5">
    <source>
        <dbReference type="ARBA" id="ARBA00023136"/>
    </source>
</evidence>
<feature type="transmembrane region" description="Helical" evidence="6">
    <location>
        <begin position="339"/>
        <end position="372"/>
    </location>
</feature>
<dbReference type="AlphaFoldDB" id="A0A9D1DGH5"/>
<dbReference type="InterPro" id="IPR008984">
    <property type="entry name" value="SMAD_FHA_dom_sf"/>
</dbReference>
<protein>
    <submittedName>
        <fullName evidence="8">FtsW/RodA/SpoVE family cell cycle protein</fullName>
    </submittedName>
</protein>
<feature type="transmembrane region" description="Helical" evidence="6">
    <location>
        <begin position="194"/>
        <end position="213"/>
    </location>
</feature>
<reference evidence="8" key="1">
    <citation type="submission" date="2020-10" db="EMBL/GenBank/DDBJ databases">
        <authorList>
            <person name="Gilroy R."/>
        </authorList>
    </citation>
    <scope>NUCLEOTIDE SEQUENCE</scope>
    <source>
        <strain evidence="8">ChiBcec15-4380</strain>
    </source>
</reference>
<dbReference type="GO" id="GO:0008360">
    <property type="term" value="P:regulation of cell shape"/>
    <property type="evidence" value="ECO:0007669"/>
    <property type="project" value="UniProtKB-KW"/>
</dbReference>
<dbReference type="PROSITE" id="PS50006">
    <property type="entry name" value="FHA_DOMAIN"/>
    <property type="match status" value="1"/>
</dbReference>
<evidence type="ECO:0000256" key="1">
    <source>
        <dbReference type="ARBA" id="ARBA00004141"/>
    </source>
</evidence>
<dbReference type="EMBL" id="DVHE01000017">
    <property type="protein sequence ID" value="HIR50173.1"/>
    <property type="molecule type" value="Genomic_DNA"/>
</dbReference>
<gene>
    <name evidence="8" type="ORF">IAA53_02615</name>
</gene>
<dbReference type="Pfam" id="PF01098">
    <property type="entry name" value="FTSW_RODA_SPOVE"/>
    <property type="match status" value="1"/>
</dbReference>
<feature type="transmembrane region" description="Helical" evidence="6">
    <location>
        <begin position="429"/>
        <end position="446"/>
    </location>
</feature>
<dbReference type="CDD" id="cd00060">
    <property type="entry name" value="FHA"/>
    <property type="match status" value="1"/>
</dbReference>
<dbReference type="GO" id="GO:0032153">
    <property type="term" value="C:cell division site"/>
    <property type="evidence" value="ECO:0007669"/>
    <property type="project" value="TreeGrafter"/>
</dbReference>
<keyword evidence="4 6" id="KW-1133">Transmembrane helix</keyword>
<keyword evidence="3" id="KW-0133">Cell shape</keyword>
<dbReference type="PANTHER" id="PTHR30474:SF3">
    <property type="entry name" value="PEPTIDOGLYCAN GLYCOSYLTRANSFERASE RODA"/>
    <property type="match status" value="1"/>
</dbReference>
<comment type="subcellular location">
    <subcellularLocation>
        <location evidence="1">Membrane</location>
        <topology evidence="1">Multi-pass membrane protein</topology>
    </subcellularLocation>
</comment>
<dbReference type="Proteomes" id="UP000824239">
    <property type="component" value="Unassembled WGS sequence"/>
</dbReference>